<feature type="compositionally biased region" description="Basic and acidic residues" evidence="1">
    <location>
        <begin position="36"/>
        <end position="57"/>
    </location>
</feature>
<accession>A0A151GAP8</accession>
<feature type="compositionally biased region" description="Basic residues" evidence="1">
    <location>
        <begin position="291"/>
        <end position="303"/>
    </location>
</feature>
<evidence type="ECO:0000256" key="1">
    <source>
        <dbReference type="SAM" id="MobiDB-lite"/>
    </source>
</evidence>
<dbReference type="RefSeq" id="XP_040653510.1">
    <property type="nucleotide sequence ID" value="XM_040803406.1"/>
</dbReference>
<organism evidence="2 3">
    <name type="scientific">Drechmeria coniospora</name>
    <name type="common">Nematophagous fungus</name>
    <name type="synonym">Meria coniospora</name>
    <dbReference type="NCBI Taxonomy" id="98403"/>
    <lineage>
        <taxon>Eukaryota</taxon>
        <taxon>Fungi</taxon>
        <taxon>Dikarya</taxon>
        <taxon>Ascomycota</taxon>
        <taxon>Pezizomycotina</taxon>
        <taxon>Sordariomycetes</taxon>
        <taxon>Hypocreomycetidae</taxon>
        <taxon>Hypocreales</taxon>
        <taxon>Ophiocordycipitaceae</taxon>
        <taxon>Drechmeria</taxon>
    </lineage>
</organism>
<dbReference type="EMBL" id="LAYC01000003">
    <property type="protein sequence ID" value="KYK54158.1"/>
    <property type="molecule type" value="Genomic_DNA"/>
</dbReference>
<feature type="region of interest" description="Disordered" evidence="1">
    <location>
        <begin position="253"/>
        <end position="330"/>
    </location>
</feature>
<dbReference type="Proteomes" id="UP000076580">
    <property type="component" value="Chromosome 03"/>
</dbReference>
<feature type="compositionally biased region" description="Basic and acidic residues" evidence="1">
    <location>
        <begin position="304"/>
        <end position="330"/>
    </location>
</feature>
<dbReference type="STRING" id="98403.A0A151GAP8"/>
<gene>
    <name evidence="2" type="ORF">DCS_06115</name>
</gene>
<evidence type="ECO:0000313" key="2">
    <source>
        <dbReference type="EMBL" id="KYK54158.1"/>
    </source>
</evidence>
<sequence length="330" mass="37088">MAMPSSTGPLTGDKPATATPEDEEKSVQLDALADVVESRSQSEARTPEPSDHQRSPKSDASSTPGHLPPFDWDDFEARYEKALQAADAREREIMKEAEGLSKVADVQDAVFCFLGFRTDAKQYFQAWAAAASSHDDARAVKRLRTRQRFVNLSEEKAVQKQQHYEEVDDLAEFFHGHFSEEAIANFGSTFVNPANFFQSHDSVDINDAGAAEEEEDDLGYYEDGVRRTLTDGEIEFFRQSELRELRRRELGLDAHQKAATPREGISYDGAGETPPQQQQESTSQQSAMRRGSSKAKKRKGGKNVRHEPKPDLRKRTWDVVEKGLDTLDYD</sequence>
<feature type="region of interest" description="Disordered" evidence="1">
    <location>
        <begin position="1"/>
        <end position="71"/>
    </location>
</feature>
<dbReference type="InParanoid" id="A0A151GAP8"/>
<dbReference type="PANTHER" id="PTHR40642">
    <property type="entry name" value="YALI0F31295P"/>
    <property type="match status" value="1"/>
</dbReference>
<dbReference type="PANTHER" id="PTHR40642:SF1">
    <property type="entry name" value="YALI0F31295P"/>
    <property type="match status" value="1"/>
</dbReference>
<feature type="compositionally biased region" description="Low complexity" evidence="1">
    <location>
        <begin position="272"/>
        <end position="290"/>
    </location>
</feature>
<protein>
    <submittedName>
        <fullName evidence="2">Uncharacterized protein</fullName>
    </submittedName>
</protein>
<comment type="caution">
    <text evidence="2">The sequence shown here is derived from an EMBL/GenBank/DDBJ whole genome shotgun (WGS) entry which is preliminary data.</text>
</comment>
<reference evidence="2 3" key="1">
    <citation type="journal article" date="2016" name="Sci. Rep.">
        <title>Insights into Adaptations to a Near-Obligate Nematode Endoparasitic Lifestyle from the Finished Genome of Drechmeria coniospora.</title>
        <authorList>
            <person name="Zhang L."/>
            <person name="Zhou Z."/>
            <person name="Guo Q."/>
            <person name="Fokkens L."/>
            <person name="Miskei M."/>
            <person name="Pocsi I."/>
            <person name="Zhang W."/>
            <person name="Chen M."/>
            <person name="Wang L."/>
            <person name="Sun Y."/>
            <person name="Donzelli B.G."/>
            <person name="Gibson D.M."/>
            <person name="Nelson D.R."/>
            <person name="Luo J.G."/>
            <person name="Rep M."/>
            <person name="Liu H."/>
            <person name="Yang S."/>
            <person name="Wang J."/>
            <person name="Krasnoff S.B."/>
            <person name="Xu Y."/>
            <person name="Molnar I."/>
            <person name="Lin M."/>
        </authorList>
    </citation>
    <scope>NUCLEOTIDE SEQUENCE [LARGE SCALE GENOMIC DNA]</scope>
    <source>
        <strain evidence="2 3">ARSEF 6962</strain>
    </source>
</reference>
<proteinExistence type="predicted"/>
<keyword evidence="3" id="KW-1185">Reference proteome</keyword>
<evidence type="ECO:0000313" key="3">
    <source>
        <dbReference type="Proteomes" id="UP000076580"/>
    </source>
</evidence>
<dbReference type="AlphaFoldDB" id="A0A151GAP8"/>
<dbReference type="InterPro" id="IPR024526">
    <property type="entry name" value="DUF3807"/>
</dbReference>
<dbReference type="GeneID" id="63718758"/>
<name>A0A151GAP8_DRECN</name>
<dbReference type="Pfam" id="PF12720">
    <property type="entry name" value="DUF3807"/>
    <property type="match status" value="1"/>
</dbReference>